<dbReference type="Proteomes" id="UP001499933">
    <property type="component" value="Unassembled WGS sequence"/>
</dbReference>
<dbReference type="EMBL" id="BAAAOG010000002">
    <property type="protein sequence ID" value="GAA1952318.1"/>
    <property type="molecule type" value="Genomic_DNA"/>
</dbReference>
<dbReference type="Gene3D" id="2.40.128.600">
    <property type="match status" value="1"/>
</dbReference>
<evidence type="ECO:0000313" key="3">
    <source>
        <dbReference type="EMBL" id="GAA1952318.1"/>
    </source>
</evidence>
<protein>
    <recommendedName>
        <fullName evidence="5">Serine hydrolase</fullName>
    </recommendedName>
</protein>
<dbReference type="SUPFAM" id="SSF56601">
    <property type="entry name" value="beta-lactamase/transpeptidase-like"/>
    <property type="match status" value="1"/>
</dbReference>
<comment type="caution">
    <text evidence="3">The sequence shown here is derived from an EMBL/GenBank/DDBJ whole genome shotgun (WGS) entry which is preliminary data.</text>
</comment>
<dbReference type="Pfam" id="PF00144">
    <property type="entry name" value="Beta-lactamase"/>
    <property type="match status" value="1"/>
</dbReference>
<feature type="domain" description="Peptidase S12 Pab87-related C-terminal" evidence="2">
    <location>
        <begin position="378"/>
        <end position="466"/>
    </location>
</feature>
<evidence type="ECO:0000313" key="4">
    <source>
        <dbReference type="Proteomes" id="UP001499933"/>
    </source>
</evidence>
<dbReference type="PANTHER" id="PTHR46825">
    <property type="entry name" value="D-ALANYL-D-ALANINE-CARBOXYPEPTIDASE/ENDOPEPTIDASE AMPH"/>
    <property type="match status" value="1"/>
</dbReference>
<dbReference type="InterPro" id="IPR050491">
    <property type="entry name" value="AmpC-like"/>
</dbReference>
<dbReference type="Pfam" id="PF11954">
    <property type="entry name" value="DUF3471"/>
    <property type="match status" value="1"/>
</dbReference>
<name>A0ABP5BTI3_9MICO</name>
<evidence type="ECO:0008006" key="5">
    <source>
        <dbReference type="Google" id="ProtNLM"/>
    </source>
</evidence>
<dbReference type="Gene3D" id="3.40.710.10">
    <property type="entry name" value="DD-peptidase/beta-lactamase superfamily"/>
    <property type="match status" value="1"/>
</dbReference>
<evidence type="ECO:0000259" key="2">
    <source>
        <dbReference type="Pfam" id="PF11954"/>
    </source>
</evidence>
<dbReference type="PANTHER" id="PTHR46825:SF15">
    <property type="entry name" value="BETA-LACTAMASE-RELATED DOMAIN-CONTAINING PROTEIN"/>
    <property type="match status" value="1"/>
</dbReference>
<reference evidence="4" key="1">
    <citation type="journal article" date="2019" name="Int. J. Syst. Evol. Microbiol.">
        <title>The Global Catalogue of Microorganisms (GCM) 10K type strain sequencing project: providing services to taxonomists for standard genome sequencing and annotation.</title>
        <authorList>
            <consortium name="The Broad Institute Genomics Platform"/>
            <consortium name="The Broad Institute Genome Sequencing Center for Infectious Disease"/>
            <person name="Wu L."/>
            <person name="Ma J."/>
        </authorList>
    </citation>
    <scope>NUCLEOTIDE SEQUENCE [LARGE SCALE GENOMIC DNA]</scope>
    <source>
        <strain evidence="4">JCM 14901</strain>
    </source>
</reference>
<evidence type="ECO:0000259" key="1">
    <source>
        <dbReference type="Pfam" id="PF00144"/>
    </source>
</evidence>
<feature type="domain" description="Beta-lactamase-related" evidence="1">
    <location>
        <begin position="10"/>
        <end position="330"/>
    </location>
</feature>
<dbReference type="RefSeq" id="WP_344092500.1">
    <property type="nucleotide sequence ID" value="NZ_BAAAOG010000002.1"/>
</dbReference>
<accession>A0ABP5BTI3</accession>
<organism evidence="3 4">
    <name type="scientific">Microbacterium deminutum</name>
    <dbReference type="NCBI Taxonomy" id="344164"/>
    <lineage>
        <taxon>Bacteria</taxon>
        <taxon>Bacillati</taxon>
        <taxon>Actinomycetota</taxon>
        <taxon>Actinomycetes</taxon>
        <taxon>Micrococcales</taxon>
        <taxon>Microbacteriaceae</taxon>
        <taxon>Microbacterium</taxon>
    </lineage>
</organism>
<gene>
    <name evidence="3" type="ORF">GCM10009776_12710</name>
</gene>
<sequence length="563" mass="60053">MPDVDGIREFIRSEQARFAVPGIAVAVVHDGTVLLCEGFGEADLEAGEPVGVDTHFPIASDTKAFTAATLCLLADAGRVDLDAPVRDILPWFEMHDPHATALVTPRDLLSHRTGLPRHDMVWFGDSDLPLQETTRRLRHLPMSQPLRTSWDYNNLCYIAAGHLTEVVTGMPWHEAVRTHLLDPLGMTDTVFSAQDPSVRRLAQPYRASGDGMSRLALPAQAAALKAGPAGGLVSTIADLARWLTARLGHRDDVLPASTLDQLHCPAMIGGISLDELPEVASLGYGLGCQVESYRGTRLIHHGGNIPGFSSDVAIVPDTDIGIAVLTNLDSSYLRLPLIYGVVDLLRGEPDAGLGARIHELQTALMTGHTEARARQHARADDAPPSRDLDGFAGTYSHPAYGELSIRVAGDQLVPDFHDAADRILLEHRGHDTWDLVFVDNELDCRLVFTQGLDGRIAGLSVDLEPAVAPAGFARRHEPASAALLAAMVGAYRMGPATLTIRMRGAELVAHSDILGDTALVGAGGTDFTCAALPGIGVTAELDAVGEVSQIVVDQVGIFLPAAL</sequence>
<keyword evidence="4" id="KW-1185">Reference proteome</keyword>
<proteinExistence type="predicted"/>
<dbReference type="InterPro" id="IPR021860">
    <property type="entry name" value="Peptidase_S12_Pab87-rel_C"/>
</dbReference>
<dbReference type="InterPro" id="IPR001466">
    <property type="entry name" value="Beta-lactam-related"/>
</dbReference>
<dbReference type="InterPro" id="IPR012338">
    <property type="entry name" value="Beta-lactam/transpept-like"/>
</dbReference>